<dbReference type="AlphaFoldDB" id="A0AAU8TTS9"/>
<accession>A0AAU8TTS9</accession>
<dbReference type="Proteomes" id="UP000033099">
    <property type="component" value="Chromosome"/>
</dbReference>
<dbReference type="KEGG" id="pfb:VO64_3388"/>
<gene>
    <name evidence="1" type="ORF">VO64_3388</name>
</gene>
<organism evidence="1 2">
    <name type="scientific">Pseudomonas synxantha</name>
    <dbReference type="NCBI Taxonomy" id="47883"/>
    <lineage>
        <taxon>Bacteria</taxon>
        <taxon>Pseudomonadati</taxon>
        <taxon>Pseudomonadota</taxon>
        <taxon>Gammaproteobacteria</taxon>
        <taxon>Pseudomonadales</taxon>
        <taxon>Pseudomonadaceae</taxon>
        <taxon>Pseudomonas</taxon>
    </lineage>
</organism>
<proteinExistence type="predicted"/>
<dbReference type="EMBL" id="CP011117">
    <property type="protein sequence ID" value="AKA83934.1"/>
    <property type="molecule type" value="Genomic_DNA"/>
</dbReference>
<reference evidence="1 2" key="1">
    <citation type="journal article" date="2015" name="Genome Announc.">
        <title>Complete Genome Sequence of Biocontrol Strain Pseudomonas fluorescens LBUM223.</title>
        <authorList>
            <person name="Roquigny R."/>
            <person name="Arseneault T."/>
            <person name="Gadkar V.J."/>
            <person name="Novinscak A."/>
            <person name="Joly D.L."/>
            <person name="Filion M."/>
        </authorList>
    </citation>
    <scope>NUCLEOTIDE SEQUENCE [LARGE SCALE GENOMIC DNA]</scope>
    <source>
        <strain evidence="1 2">LBUM223</strain>
    </source>
</reference>
<sequence length="38" mass="4545">MLMHNRQVDSEMKQPFCDGVLYTPQLPVLRAFYFVNKK</sequence>
<evidence type="ECO:0000313" key="2">
    <source>
        <dbReference type="Proteomes" id="UP000033099"/>
    </source>
</evidence>
<evidence type="ECO:0000313" key="1">
    <source>
        <dbReference type="EMBL" id="AKA83934.1"/>
    </source>
</evidence>
<protein>
    <submittedName>
        <fullName evidence="1">Uncharacterized protein</fullName>
    </submittedName>
</protein>
<name>A0AAU8TTS9_9PSED</name>